<accession>A0A4Y7KA15</accession>
<reference evidence="2 3" key="1">
    <citation type="journal article" date="2018" name="Science">
        <title>The opium poppy genome and morphinan production.</title>
        <authorList>
            <person name="Guo L."/>
            <person name="Winzer T."/>
            <person name="Yang X."/>
            <person name="Li Y."/>
            <person name="Ning Z."/>
            <person name="He Z."/>
            <person name="Teodor R."/>
            <person name="Lu Y."/>
            <person name="Bowser T.A."/>
            <person name="Graham I.A."/>
            <person name="Ye K."/>
        </authorList>
    </citation>
    <scope>NUCLEOTIDE SEQUENCE [LARGE SCALE GENOMIC DNA]</scope>
    <source>
        <strain evidence="3">cv. HN1</strain>
        <tissue evidence="2">Leaves</tissue>
    </source>
</reference>
<proteinExistence type="predicted"/>
<sequence length="120" mass="13161">MNIDGSEEKVQTVIEEEEDIRKSKRSREAEILNGDMAIDQIDMSSHINPIFQRDLNMIDGTDSTGEQNGEFGKQSMQLVSLESKRENIAFDSSGDNTSGGATQNQPGMAANQSKILTLVP</sequence>
<feature type="compositionally biased region" description="Polar residues" evidence="1">
    <location>
        <begin position="93"/>
        <end position="120"/>
    </location>
</feature>
<dbReference type="Proteomes" id="UP000316621">
    <property type="component" value="Chromosome 7"/>
</dbReference>
<keyword evidence="3" id="KW-1185">Reference proteome</keyword>
<organism evidence="2 3">
    <name type="scientific">Papaver somniferum</name>
    <name type="common">Opium poppy</name>
    <dbReference type="NCBI Taxonomy" id="3469"/>
    <lineage>
        <taxon>Eukaryota</taxon>
        <taxon>Viridiplantae</taxon>
        <taxon>Streptophyta</taxon>
        <taxon>Embryophyta</taxon>
        <taxon>Tracheophyta</taxon>
        <taxon>Spermatophyta</taxon>
        <taxon>Magnoliopsida</taxon>
        <taxon>Ranunculales</taxon>
        <taxon>Papaveraceae</taxon>
        <taxon>Papaveroideae</taxon>
        <taxon>Papaver</taxon>
    </lineage>
</organism>
<evidence type="ECO:0000313" key="2">
    <source>
        <dbReference type="EMBL" id="RZC69646.1"/>
    </source>
</evidence>
<feature type="compositionally biased region" description="Basic and acidic residues" evidence="1">
    <location>
        <begin position="1"/>
        <end position="10"/>
    </location>
</feature>
<evidence type="ECO:0000313" key="3">
    <source>
        <dbReference type="Proteomes" id="UP000316621"/>
    </source>
</evidence>
<protein>
    <submittedName>
        <fullName evidence="2">Uncharacterized protein</fullName>
    </submittedName>
</protein>
<dbReference type="AlphaFoldDB" id="A0A4Y7KA15"/>
<name>A0A4Y7KA15_PAPSO</name>
<evidence type="ECO:0000256" key="1">
    <source>
        <dbReference type="SAM" id="MobiDB-lite"/>
    </source>
</evidence>
<feature type="region of interest" description="Disordered" evidence="1">
    <location>
        <begin position="1"/>
        <end position="26"/>
    </location>
</feature>
<feature type="region of interest" description="Disordered" evidence="1">
    <location>
        <begin position="88"/>
        <end position="120"/>
    </location>
</feature>
<gene>
    <name evidence="2" type="ORF">C5167_032778</name>
</gene>
<dbReference type="Gramene" id="RZC69646">
    <property type="protein sequence ID" value="RZC69646"/>
    <property type="gene ID" value="C5167_032778"/>
</dbReference>
<dbReference type="EMBL" id="CM010721">
    <property type="protein sequence ID" value="RZC69646.1"/>
    <property type="molecule type" value="Genomic_DNA"/>
</dbReference>